<evidence type="ECO:0000313" key="10">
    <source>
        <dbReference type="EMBL" id="SDM73696.1"/>
    </source>
</evidence>
<gene>
    <name evidence="10" type="ORF">SAMN04487949_2445</name>
</gene>
<dbReference type="InterPro" id="IPR006311">
    <property type="entry name" value="TAT_signal"/>
</dbReference>
<keyword evidence="2" id="KW-0813">Transport</keyword>
<evidence type="ECO:0000256" key="7">
    <source>
        <dbReference type="SAM" id="MobiDB-lite"/>
    </source>
</evidence>
<evidence type="ECO:0000259" key="9">
    <source>
        <dbReference type="Pfam" id="PF00127"/>
    </source>
</evidence>
<dbReference type="CDD" id="cd04220">
    <property type="entry name" value="Halocyanin"/>
    <property type="match status" value="1"/>
</dbReference>
<accession>A0A1G9VNK9</accession>
<comment type="subcellular location">
    <subcellularLocation>
        <location evidence="1">Membrane</location>
    </subcellularLocation>
</comment>
<dbReference type="Pfam" id="PF00127">
    <property type="entry name" value="Copper-bind"/>
    <property type="match status" value="1"/>
</dbReference>
<dbReference type="GO" id="GO:0016020">
    <property type="term" value="C:membrane"/>
    <property type="evidence" value="ECO:0007669"/>
    <property type="project" value="UniProtKB-SubCell"/>
</dbReference>
<evidence type="ECO:0000256" key="4">
    <source>
        <dbReference type="ARBA" id="ARBA00022982"/>
    </source>
</evidence>
<dbReference type="STRING" id="660521.SAMN04487949_2445"/>
<keyword evidence="4" id="KW-0249">Electron transport</keyword>
<evidence type="ECO:0000256" key="8">
    <source>
        <dbReference type="SAM" id="Phobius"/>
    </source>
</evidence>
<evidence type="ECO:0000313" key="11">
    <source>
        <dbReference type="Proteomes" id="UP000199451"/>
    </source>
</evidence>
<dbReference type="PANTHER" id="PTHR34192">
    <property type="entry name" value="PLASTOCYANIN MAJOR ISOFORM, CHLOROPLASTIC-RELATED"/>
    <property type="match status" value="1"/>
</dbReference>
<evidence type="ECO:0000256" key="3">
    <source>
        <dbReference type="ARBA" id="ARBA00022723"/>
    </source>
</evidence>
<dbReference type="InterPro" id="IPR028871">
    <property type="entry name" value="BlueCu_1_BS"/>
</dbReference>
<keyword evidence="6 8" id="KW-0472">Membrane</keyword>
<dbReference type="InterPro" id="IPR019546">
    <property type="entry name" value="TAT_signal_bac_arc"/>
</dbReference>
<evidence type="ECO:0000256" key="1">
    <source>
        <dbReference type="ARBA" id="ARBA00004370"/>
    </source>
</evidence>
<dbReference type="InterPro" id="IPR000923">
    <property type="entry name" value="BlueCu_1"/>
</dbReference>
<dbReference type="NCBIfam" id="TIGR01409">
    <property type="entry name" value="TAT_signal_seq"/>
    <property type="match status" value="1"/>
</dbReference>
<reference evidence="11" key="1">
    <citation type="submission" date="2016-10" db="EMBL/GenBank/DDBJ databases">
        <authorList>
            <person name="Varghese N."/>
            <person name="Submissions S."/>
        </authorList>
    </citation>
    <scope>NUCLEOTIDE SEQUENCE [LARGE SCALE GENOMIC DNA]</scope>
    <source>
        <strain evidence="11">CGMCC 1.10119</strain>
    </source>
</reference>
<dbReference type="GO" id="GO:0005507">
    <property type="term" value="F:copper ion binding"/>
    <property type="evidence" value="ECO:0007669"/>
    <property type="project" value="InterPro"/>
</dbReference>
<name>A0A1G9VNK9_9EURY</name>
<proteinExistence type="predicted"/>
<dbReference type="EMBL" id="FNHL01000003">
    <property type="protein sequence ID" value="SDM73696.1"/>
    <property type="molecule type" value="Genomic_DNA"/>
</dbReference>
<dbReference type="InterPro" id="IPR008972">
    <property type="entry name" value="Cupredoxin"/>
</dbReference>
<protein>
    <submittedName>
        <fullName evidence="10">Tat (Twin-arginine translocation) pathway signal sequence</fullName>
    </submittedName>
</protein>
<dbReference type="RefSeq" id="WP_089697758.1">
    <property type="nucleotide sequence ID" value="NZ_FNHL01000003.1"/>
</dbReference>
<dbReference type="OrthoDB" id="186995at2157"/>
<dbReference type="PANTHER" id="PTHR34192:SF10">
    <property type="entry name" value="PLASTOCYANIN MAJOR ISOFORM, CHLOROPLASTIC-RELATED"/>
    <property type="match status" value="1"/>
</dbReference>
<dbReference type="SUPFAM" id="SSF49503">
    <property type="entry name" value="Cupredoxins"/>
    <property type="match status" value="1"/>
</dbReference>
<dbReference type="AlphaFoldDB" id="A0A1G9VNK9"/>
<feature type="region of interest" description="Disordered" evidence="7">
    <location>
        <begin position="1"/>
        <end position="32"/>
    </location>
</feature>
<keyword evidence="5" id="KW-0186">Copper</keyword>
<evidence type="ECO:0000256" key="5">
    <source>
        <dbReference type="ARBA" id="ARBA00023008"/>
    </source>
</evidence>
<feature type="region of interest" description="Disordered" evidence="7">
    <location>
        <begin position="46"/>
        <end position="65"/>
    </location>
</feature>
<dbReference type="Gene3D" id="2.60.40.420">
    <property type="entry name" value="Cupredoxins - blue copper proteins"/>
    <property type="match status" value="1"/>
</dbReference>
<evidence type="ECO:0000256" key="6">
    <source>
        <dbReference type="ARBA" id="ARBA00023136"/>
    </source>
</evidence>
<dbReference type="PROSITE" id="PS51318">
    <property type="entry name" value="TAT"/>
    <property type="match status" value="1"/>
</dbReference>
<dbReference type="Proteomes" id="UP000199451">
    <property type="component" value="Unassembled WGS sequence"/>
</dbReference>
<keyword evidence="11" id="KW-1185">Reference proteome</keyword>
<dbReference type="GO" id="GO:0009055">
    <property type="term" value="F:electron transfer activity"/>
    <property type="evidence" value="ECO:0007669"/>
    <property type="project" value="InterPro"/>
</dbReference>
<evidence type="ECO:0000256" key="2">
    <source>
        <dbReference type="ARBA" id="ARBA00022448"/>
    </source>
</evidence>
<feature type="transmembrane region" description="Helical" evidence="8">
    <location>
        <begin position="192"/>
        <end position="211"/>
    </location>
</feature>
<dbReference type="PROSITE" id="PS00196">
    <property type="entry name" value="COPPER_BLUE"/>
    <property type="match status" value="1"/>
</dbReference>
<keyword evidence="3" id="KW-0479">Metal-binding</keyword>
<organism evidence="10 11">
    <name type="scientific">Halogranum gelatinilyticum</name>
    <dbReference type="NCBI Taxonomy" id="660521"/>
    <lineage>
        <taxon>Archaea</taxon>
        <taxon>Methanobacteriati</taxon>
        <taxon>Methanobacteriota</taxon>
        <taxon>Stenosarchaea group</taxon>
        <taxon>Halobacteria</taxon>
        <taxon>Halobacteriales</taxon>
        <taxon>Haloferacaceae</taxon>
    </lineage>
</organism>
<sequence length="229" mass="23768">MRSSTIHRATTEALRSDRQPSSEQSSTTRRGFLRGVGVAGAAAVAGPAATPVAAQEDGSSGGTEHVVDMTDDLIFDPETLTVAPGDTVRWVNVGGVGHSVTAYEDGIPDDAAFFASGDFETESAARSGYPQRGDVTGGEEYSHTFEVEGDYEYFCIPHETVGMVGEISVVPGGATPEPAVNVPTVPDSAKSLALATTTALVSVVALAYFFLKYGGDYGGQEPSGRAGRR</sequence>
<keyword evidence="8" id="KW-0812">Transmembrane</keyword>
<feature type="domain" description="Blue (type 1) copper" evidence="9">
    <location>
        <begin position="69"/>
        <end position="169"/>
    </location>
</feature>
<keyword evidence="8" id="KW-1133">Transmembrane helix</keyword>